<evidence type="ECO:0000313" key="6">
    <source>
        <dbReference type="Proteomes" id="UP000245876"/>
    </source>
</evidence>
<keyword evidence="2" id="KW-1133">Transmembrane helix</keyword>
<reference evidence="5 6" key="1">
    <citation type="journal article" date="2018" name="Int. J. Syst. Evol. Microbiol.">
        <title>Bifidobacterium callitrichidarum sp. nov. from the faeces of the emperor tamarin (Saguinus imperator).</title>
        <authorList>
            <person name="Modesto M."/>
            <person name="Michelini S."/>
            <person name="Sansosti M.C."/>
            <person name="De Filippo C."/>
            <person name="Cavalieri D."/>
            <person name="Qvirist L."/>
            <person name="Andlid T."/>
            <person name="Spiezio C."/>
            <person name="Sandri C."/>
            <person name="Pascarelli S."/>
            <person name="Sgorbati B."/>
            <person name="Mattarelli P."/>
        </authorList>
    </citation>
    <scope>NUCLEOTIDE SEQUENCE [LARGE SCALE GENOMIC DNA]</scope>
    <source>
        <strain evidence="5 6">TRI 5</strain>
    </source>
</reference>
<feature type="transmembrane region" description="Helical" evidence="2">
    <location>
        <begin position="323"/>
        <end position="345"/>
    </location>
</feature>
<feature type="transmembrane region" description="Helical" evidence="2">
    <location>
        <begin position="527"/>
        <end position="547"/>
    </location>
</feature>
<proteinExistence type="predicted"/>
<dbReference type="Proteomes" id="UP000245876">
    <property type="component" value="Unassembled WGS sequence"/>
</dbReference>
<evidence type="ECO:0000259" key="3">
    <source>
        <dbReference type="Pfam" id="PF09972"/>
    </source>
</evidence>
<feature type="domain" description="Predicted membrane protein YciQ-like C-terminal" evidence="4">
    <location>
        <begin position="357"/>
        <end position="635"/>
    </location>
</feature>
<protein>
    <submittedName>
        <fullName evidence="5">DUF2207 domain-containing protein</fullName>
    </submittedName>
</protein>
<keyword evidence="2" id="KW-0812">Transmembrane</keyword>
<organism evidence="5 6">
    <name type="scientific">Bifidobacterium callitrichidarum</name>
    <dbReference type="NCBI Taxonomy" id="2052941"/>
    <lineage>
        <taxon>Bacteria</taxon>
        <taxon>Bacillati</taxon>
        <taxon>Actinomycetota</taxon>
        <taxon>Actinomycetes</taxon>
        <taxon>Bifidobacteriales</taxon>
        <taxon>Bifidobacteriaceae</taxon>
        <taxon>Bifidobacterium</taxon>
    </lineage>
</organism>
<dbReference type="EMBL" id="QFFM01000037">
    <property type="protein sequence ID" value="PWG62286.1"/>
    <property type="molecule type" value="Genomic_DNA"/>
</dbReference>
<dbReference type="InterPro" id="IPR018702">
    <property type="entry name" value="DUF2207"/>
</dbReference>
<evidence type="ECO:0000256" key="2">
    <source>
        <dbReference type="SAM" id="Phobius"/>
    </source>
</evidence>
<accession>A0A2U2MZD2</accession>
<keyword evidence="6" id="KW-1185">Reference proteome</keyword>
<sequence>MAKRFIRAGIISAIASLVMAVFFGALTWAPNHVYESDLSYRTLDYDVTADTSGDLTVTQHIDVKMRERTDGDDNVKPWKQLYQQYTLRGNNLTDITDISVTNVTDGINYAQQTEPKYPDDVSDSAWDSDYANRWYIADVTAGASQPKPYTPGKDGLAISNGTGTGDTAATKIIEIGWNIPATRKADSMKFDVTFIMHDVMTQWNDVADFQWEPFGKSNPVPIGTVTGTVHFPEGITKNDSWAWLHTERTSETSRTADGGLKFTAYNIHSGDYLDVVAAYASTPTSTGISRVRKTDRLDALKRSEAEQERQWQEGQRTAARARLALWIATVVIGVALCAWGLYASITSNKRSKYRGPIEYWRDQPGISPASAARLIDVVDKTGGTQSNRELTATLLSLAVKKALAIYPGSSDLYRGIDMSRATPVELSHMIAADPGRQRAALSTSTIVLLPAAIDAVPNREQLGLSDSEDALLNLLTVISHRVGCPVFDFNQMRLACRDWEDGYIELGKFTTACDIEYVRLDASRSRGWQWILAGVLAAVVGFGAMIANLVIGYGMVGLITGLPVFAVGLFCSMSGAMHELTATGQEIAGRCLGLKRYMQDFSNFTDRGAADLAMWDWYMVYAAAFGISERVMRELAKAYPQVSDPDWLDSNASDSMVYWTYRSHTWHDRYDDGRGSGGQWGPGGSGNGGNGGLAGQFGATPLFGGTSYAPGFSDLGSQLSSGFADITSTIHAAAPSYDSGGSGDFSSGGSFSGGGFGGSSGGSGGGSFGGR</sequence>
<feature type="region of interest" description="Disordered" evidence="1">
    <location>
        <begin position="750"/>
        <end position="771"/>
    </location>
</feature>
<feature type="domain" description="DUF2207" evidence="3">
    <location>
        <begin position="42"/>
        <end position="278"/>
    </location>
</feature>
<dbReference type="InterPro" id="IPR048389">
    <property type="entry name" value="YciQ-like_C"/>
</dbReference>
<evidence type="ECO:0000259" key="4">
    <source>
        <dbReference type="Pfam" id="PF20990"/>
    </source>
</evidence>
<dbReference type="OrthoDB" id="3223373at2"/>
<dbReference type="Pfam" id="PF20990">
    <property type="entry name" value="DUF2207_C"/>
    <property type="match status" value="1"/>
</dbReference>
<feature type="transmembrane region" description="Helical" evidence="2">
    <location>
        <begin position="7"/>
        <end position="29"/>
    </location>
</feature>
<evidence type="ECO:0000313" key="5">
    <source>
        <dbReference type="EMBL" id="PWG62286.1"/>
    </source>
</evidence>
<comment type="caution">
    <text evidence="5">The sequence shown here is derived from an EMBL/GenBank/DDBJ whole genome shotgun (WGS) entry which is preliminary data.</text>
</comment>
<feature type="transmembrane region" description="Helical" evidence="2">
    <location>
        <begin position="553"/>
        <end position="571"/>
    </location>
</feature>
<keyword evidence="2" id="KW-0472">Membrane</keyword>
<dbReference type="AlphaFoldDB" id="A0A2U2MZD2"/>
<name>A0A2U2MZD2_9BIFI</name>
<dbReference type="RefSeq" id="WP_109058108.1">
    <property type="nucleotide sequence ID" value="NZ_QFFM01000037.1"/>
</dbReference>
<dbReference type="Pfam" id="PF09972">
    <property type="entry name" value="DUF2207"/>
    <property type="match status" value="1"/>
</dbReference>
<gene>
    <name evidence="5" type="ORF">DF196_12365</name>
</gene>
<evidence type="ECO:0000256" key="1">
    <source>
        <dbReference type="SAM" id="MobiDB-lite"/>
    </source>
</evidence>